<keyword evidence="9" id="KW-0137">Centromere</keyword>
<dbReference type="AlphaFoldDB" id="A0A6A5XCW7"/>
<evidence type="ECO:0000256" key="4">
    <source>
        <dbReference type="ARBA" id="ARBA00022618"/>
    </source>
</evidence>
<sequence>MASAKQQENMLLTEHFTWSPISLLDDIINAANEVLYKCTDTFESGLLSADASVLGFTPSTSHSSSSDDLEQRKRLEIEEGVLKLETLLENALDRNLDRLEIWTLRNVLCVPGEVREWVRLKGYENITTPPSNNTTTPESLHALRRKLLETQRLHAALTAEKTRNDALISQLRSLLTPSTSTSLPTSTSTSESIPGAQFGFLTHAPAAQSLGITTNENGTEKEAEVLRTHTTFTASHLPHLHALLTSLRPYLPSTSLPLPSSSSEGATGDERRVYIESQSKRVLERRGVDTRDGVEGVVGG</sequence>
<dbReference type="Pfam" id="PF05859">
    <property type="entry name" value="Mis12"/>
    <property type="match status" value="1"/>
</dbReference>
<keyword evidence="4" id="KW-0132">Cell division</keyword>
<keyword evidence="3" id="KW-0158">Chromosome</keyword>
<dbReference type="GO" id="GO:0051301">
    <property type="term" value="P:cell division"/>
    <property type="evidence" value="ECO:0007669"/>
    <property type="project" value="UniProtKB-KW"/>
</dbReference>
<dbReference type="OrthoDB" id="1884855at2759"/>
<dbReference type="InterPro" id="IPR008685">
    <property type="entry name" value="Centromere_Mis12"/>
</dbReference>
<keyword evidence="7" id="KW-0175">Coiled coil</keyword>
<keyword evidence="8" id="KW-0131">Cell cycle</keyword>
<name>A0A6A5XCW7_9PLEO</name>
<keyword evidence="11" id="KW-1185">Reference proteome</keyword>
<keyword evidence="6" id="KW-0995">Kinetochore</keyword>
<dbReference type="PANTHER" id="PTHR14527">
    <property type="entry name" value="PROTEIN MIS12 HOMOLOG"/>
    <property type="match status" value="1"/>
</dbReference>
<dbReference type="GO" id="GO:0051382">
    <property type="term" value="P:kinetochore assembly"/>
    <property type="evidence" value="ECO:0007669"/>
    <property type="project" value="TreeGrafter"/>
</dbReference>
<evidence type="ECO:0000256" key="7">
    <source>
        <dbReference type="ARBA" id="ARBA00023054"/>
    </source>
</evidence>
<evidence type="ECO:0000313" key="10">
    <source>
        <dbReference type="EMBL" id="KAF2010955.1"/>
    </source>
</evidence>
<gene>
    <name evidence="10" type="ORF">BU24DRAFT_377715</name>
</gene>
<keyword evidence="5" id="KW-0498">Mitosis</keyword>
<dbReference type="GeneID" id="54282048"/>
<evidence type="ECO:0000256" key="5">
    <source>
        <dbReference type="ARBA" id="ARBA00022776"/>
    </source>
</evidence>
<proteinExistence type="inferred from homology"/>
<evidence type="ECO:0000256" key="9">
    <source>
        <dbReference type="ARBA" id="ARBA00023328"/>
    </source>
</evidence>
<evidence type="ECO:0000256" key="3">
    <source>
        <dbReference type="ARBA" id="ARBA00022454"/>
    </source>
</evidence>
<dbReference type="GO" id="GO:0000070">
    <property type="term" value="P:mitotic sister chromatid segregation"/>
    <property type="evidence" value="ECO:0007669"/>
    <property type="project" value="TreeGrafter"/>
</dbReference>
<dbReference type="GO" id="GO:0005634">
    <property type="term" value="C:nucleus"/>
    <property type="evidence" value="ECO:0007669"/>
    <property type="project" value="InterPro"/>
</dbReference>
<evidence type="ECO:0000256" key="1">
    <source>
        <dbReference type="ARBA" id="ARBA00004629"/>
    </source>
</evidence>
<comment type="similarity">
    <text evidence="2">Belongs to the mis12 family.</text>
</comment>
<evidence type="ECO:0000313" key="11">
    <source>
        <dbReference type="Proteomes" id="UP000799778"/>
    </source>
</evidence>
<evidence type="ECO:0000256" key="8">
    <source>
        <dbReference type="ARBA" id="ARBA00023306"/>
    </source>
</evidence>
<dbReference type="EMBL" id="ML978075">
    <property type="protein sequence ID" value="KAF2010955.1"/>
    <property type="molecule type" value="Genomic_DNA"/>
</dbReference>
<evidence type="ECO:0008006" key="12">
    <source>
        <dbReference type="Google" id="ProtNLM"/>
    </source>
</evidence>
<evidence type="ECO:0000256" key="6">
    <source>
        <dbReference type="ARBA" id="ARBA00022838"/>
    </source>
</evidence>
<reference evidence="10" key="1">
    <citation type="journal article" date="2020" name="Stud. Mycol.">
        <title>101 Dothideomycetes genomes: a test case for predicting lifestyles and emergence of pathogens.</title>
        <authorList>
            <person name="Haridas S."/>
            <person name="Albert R."/>
            <person name="Binder M."/>
            <person name="Bloem J."/>
            <person name="Labutti K."/>
            <person name="Salamov A."/>
            <person name="Andreopoulos B."/>
            <person name="Baker S."/>
            <person name="Barry K."/>
            <person name="Bills G."/>
            <person name="Bluhm B."/>
            <person name="Cannon C."/>
            <person name="Castanera R."/>
            <person name="Culley D."/>
            <person name="Daum C."/>
            <person name="Ezra D."/>
            <person name="Gonzalez J."/>
            <person name="Henrissat B."/>
            <person name="Kuo A."/>
            <person name="Liang C."/>
            <person name="Lipzen A."/>
            <person name="Lutzoni F."/>
            <person name="Magnuson J."/>
            <person name="Mondo S."/>
            <person name="Nolan M."/>
            <person name="Ohm R."/>
            <person name="Pangilinan J."/>
            <person name="Park H.-J."/>
            <person name="Ramirez L."/>
            <person name="Alfaro M."/>
            <person name="Sun H."/>
            <person name="Tritt A."/>
            <person name="Yoshinaga Y."/>
            <person name="Zwiers L.-H."/>
            <person name="Turgeon B."/>
            <person name="Goodwin S."/>
            <person name="Spatafora J."/>
            <person name="Crous P."/>
            <person name="Grigoriev I."/>
        </authorList>
    </citation>
    <scope>NUCLEOTIDE SEQUENCE</scope>
    <source>
        <strain evidence="10">CBS 175.79</strain>
    </source>
</reference>
<comment type="subcellular location">
    <subcellularLocation>
        <location evidence="1">Chromosome</location>
        <location evidence="1">Centromere</location>
        <location evidence="1">Kinetochore</location>
    </subcellularLocation>
</comment>
<dbReference type="PANTHER" id="PTHR14527:SF2">
    <property type="entry name" value="PROTEIN MIS12 HOMOLOG"/>
    <property type="match status" value="1"/>
</dbReference>
<accession>A0A6A5XCW7</accession>
<dbReference type="GO" id="GO:0000444">
    <property type="term" value="C:MIS12/MIND type complex"/>
    <property type="evidence" value="ECO:0007669"/>
    <property type="project" value="TreeGrafter"/>
</dbReference>
<protein>
    <recommendedName>
        <fullName evidence="12">Mis12-domain-containing protein</fullName>
    </recommendedName>
</protein>
<dbReference type="RefSeq" id="XP_033379294.1">
    <property type="nucleotide sequence ID" value="XM_033524651.1"/>
</dbReference>
<organism evidence="10 11">
    <name type="scientific">Aaosphaeria arxii CBS 175.79</name>
    <dbReference type="NCBI Taxonomy" id="1450172"/>
    <lineage>
        <taxon>Eukaryota</taxon>
        <taxon>Fungi</taxon>
        <taxon>Dikarya</taxon>
        <taxon>Ascomycota</taxon>
        <taxon>Pezizomycotina</taxon>
        <taxon>Dothideomycetes</taxon>
        <taxon>Pleosporomycetidae</taxon>
        <taxon>Pleosporales</taxon>
        <taxon>Pleosporales incertae sedis</taxon>
        <taxon>Aaosphaeria</taxon>
    </lineage>
</organism>
<feature type="non-terminal residue" evidence="10">
    <location>
        <position position="300"/>
    </location>
</feature>
<evidence type="ECO:0000256" key="2">
    <source>
        <dbReference type="ARBA" id="ARBA00008643"/>
    </source>
</evidence>
<dbReference type="Proteomes" id="UP000799778">
    <property type="component" value="Unassembled WGS sequence"/>
</dbReference>